<evidence type="ECO:0008006" key="3">
    <source>
        <dbReference type="Google" id="ProtNLM"/>
    </source>
</evidence>
<protein>
    <recommendedName>
        <fullName evidence="3">Apea-like HEPN domain-containing protein</fullName>
    </recommendedName>
</protein>
<dbReference type="AlphaFoldDB" id="A0A3R9D4T9"/>
<accession>A0A3R9D4T9</accession>
<sequence>MTTIEQEQFRLHVPFEMRGGDLSQAAGASVTLFGHRATLFAAPAIGEPTDMAREWTHWLLFDAMNESDAQRLIKTLRARIPAFSVFAGGVGNVVLSIPASEPQKAQASAVGRAIFNGPEITLVPADQISSPLWAGGYGTVRYSAGLLEGLNQCPPVSDERLLAALELWMVASYENLPRTKFLTYMTILDSLSTQAKRGEKVVQWIEEKIREANDLGDPGIVGALGNLKRVSHKAALRALVIRAADQAGQSAPDAAEKAKLAATLYDARSELSHQGAAGTIDAERARELTAFVLRAAIVSPSILDVHEPEHQDGL</sequence>
<reference evidence="2" key="1">
    <citation type="submission" date="2018-11" db="EMBL/GenBank/DDBJ databases">
        <title>FDA dAtabase for Regulatory Grade micrObial Sequences (FDA-ARGOS): Supporting development and validation of Infectious Disease Dx tests.</title>
        <authorList>
            <person name="Goldberg B."/>
            <person name="Campos J."/>
            <person name="Tallon L."/>
            <person name="Sadzewicz L."/>
            <person name="Zhao X."/>
            <person name="Vavikolanu K."/>
            <person name="Mehta A."/>
            <person name="Aluvathingal J."/>
            <person name="Nadendla S."/>
            <person name="Geyer C."/>
            <person name="Nandy P."/>
            <person name="Yan Y."/>
            <person name="Sichtig H."/>
        </authorList>
    </citation>
    <scope>NUCLEOTIDE SEQUENCE [LARGE SCALE GENOMIC DNA]</scope>
    <source>
        <strain evidence="2">FDAARGOS_544</strain>
    </source>
</reference>
<name>A0A3R9D4T9_9BURK</name>
<evidence type="ECO:0000313" key="2">
    <source>
        <dbReference type="Proteomes" id="UP000272140"/>
    </source>
</evidence>
<gene>
    <name evidence="1" type="ORF">EGT41_00675</name>
</gene>
<evidence type="ECO:0000313" key="1">
    <source>
        <dbReference type="EMBL" id="RSC20363.1"/>
    </source>
</evidence>
<dbReference type="EMBL" id="RKIO01000001">
    <property type="protein sequence ID" value="RSC20363.1"/>
    <property type="molecule type" value="Genomic_DNA"/>
</dbReference>
<dbReference type="RefSeq" id="WP_125380582.1">
    <property type="nucleotide sequence ID" value="NZ_JAGSTQ010000022.1"/>
</dbReference>
<proteinExistence type="predicted"/>
<dbReference type="Proteomes" id="UP000272140">
    <property type="component" value="Unassembled WGS sequence"/>
</dbReference>
<organism evidence="1 2">
    <name type="scientific">Burkholderia cenocepacia</name>
    <dbReference type="NCBI Taxonomy" id="95486"/>
    <lineage>
        <taxon>Bacteria</taxon>
        <taxon>Pseudomonadati</taxon>
        <taxon>Pseudomonadota</taxon>
        <taxon>Betaproteobacteria</taxon>
        <taxon>Burkholderiales</taxon>
        <taxon>Burkholderiaceae</taxon>
        <taxon>Burkholderia</taxon>
        <taxon>Burkholderia cepacia complex</taxon>
    </lineage>
</organism>
<comment type="caution">
    <text evidence="1">The sequence shown here is derived from an EMBL/GenBank/DDBJ whole genome shotgun (WGS) entry which is preliminary data.</text>
</comment>